<keyword evidence="3 6" id="KW-0862">Zinc</keyword>
<dbReference type="InterPro" id="IPR036409">
    <property type="entry name" value="Aldolase_II/adducin_N_sf"/>
</dbReference>
<reference evidence="9" key="1">
    <citation type="journal article" date="2022" name="Front. Microbiol.">
        <title>Feed Insects as a Reservoir of Granadaene-Producing Lactococci.</title>
        <authorList>
            <person name="Neuzil-Bunesova V."/>
            <person name="Ramirez Garcia A."/>
            <person name="Modrackova N."/>
            <person name="Makovska M."/>
            <person name="Sabolova M."/>
            <person name="Sproer C."/>
            <person name="Bunk B."/>
            <person name="Blom J."/>
            <person name="Schwab C."/>
        </authorList>
    </citation>
    <scope>NUCLEOTIDE SEQUENCE</scope>
    <source>
        <strain evidence="9">I4/6O</strain>
    </source>
</reference>
<dbReference type="PANTHER" id="PTHR22789">
    <property type="entry name" value="FUCULOSE PHOSPHATE ALDOLASE"/>
    <property type="match status" value="1"/>
</dbReference>
<dbReference type="SMART" id="SM01007">
    <property type="entry name" value="Aldolase_II"/>
    <property type="match status" value="1"/>
</dbReference>
<feature type="active site" evidence="6">
    <location>
        <position position="118"/>
    </location>
</feature>
<evidence type="ECO:0000256" key="7">
    <source>
        <dbReference type="NCBIfam" id="TIGR02624"/>
    </source>
</evidence>
<evidence type="ECO:0000256" key="6">
    <source>
        <dbReference type="HAMAP-Rule" id="MF_00770"/>
    </source>
</evidence>
<gene>
    <name evidence="6 9" type="primary">rhaD</name>
    <name evidence="9" type="ORF">LMK00_08110</name>
</gene>
<dbReference type="PANTHER" id="PTHR22789:SF0">
    <property type="entry name" value="3-OXO-TETRONATE 4-PHOSPHATE DECARBOXYLASE-RELATED"/>
    <property type="match status" value="1"/>
</dbReference>
<dbReference type="SUPFAM" id="SSF53639">
    <property type="entry name" value="AraD/HMP-PK domain-like"/>
    <property type="match status" value="1"/>
</dbReference>
<comment type="pathway">
    <text evidence="6">Carbohydrate degradation; L-rhamnose degradation; glycerone phosphate from L-rhamnose: step 3/3.</text>
</comment>
<dbReference type="KEGG" id="lfo:LMK00_08110"/>
<accession>A0A9Q8Y1I8</accession>
<name>A0A9Q8Y1I8_9LACT</name>
<feature type="domain" description="Class II aldolase/adducin N-terminal" evidence="8">
    <location>
        <begin position="13"/>
        <end position="239"/>
    </location>
</feature>
<dbReference type="GO" id="GO:0005829">
    <property type="term" value="C:cytosol"/>
    <property type="evidence" value="ECO:0007669"/>
    <property type="project" value="TreeGrafter"/>
</dbReference>
<dbReference type="EC" id="4.1.2.19" evidence="6 7"/>
<feature type="binding site" evidence="6">
    <location>
        <position position="143"/>
    </location>
    <ligand>
        <name>Zn(2+)</name>
        <dbReference type="ChEBI" id="CHEBI:29105"/>
    </ligand>
</feature>
<dbReference type="Proteomes" id="UP001056730">
    <property type="component" value="Chromosome"/>
</dbReference>
<keyword evidence="2 6" id="KW-0479">Metal-binding</keyword>
<feature type="binding site" evidence="6">
    <location>
        <position position="212"/>
    </location>
    <ligand>
        <name>Zn(2+)</name>
        <dbReference type="ChEBI" id="CHEBI:29105"/>
    </ligand>
</feature>
<keyword evidence="4 6" id="KW-0456">Lyase</keyword>
<feature type="binding site" evidence="6">
    <location>
        <position position="141"/>
    </location>
    <ligand>
        <name>Zn(2+)</name>
        <dbReference type="ChEBI" id="CHEBI:29105"/>
    </ligand>
</feature>
<comment type="function">
    <text evidence="6">Catalyzes the reversible cleavage of L-rhamnulose-1-phosphate to dihydroxyacetone phosphate (DHAP) and L-lactaldehyde.</text>
</comment>
<evidence type="ECO:0000256" key="3">
    <source>
        <dbReference type="ARBA" id="ARBA00022833"/>
    </source>
</evidence>
<evidence type="ECO:0000256" key="2">
    <source>
        <dbReference type="ARBA" id="ARBA00022723"/>
    </source>
</evidence>
<comment type="catalytic activity">
    <reaction evidence="6">
        <text>L-rhamnulose 1-phosphate = (S)-lactaldehyde + dihydroxyacetone phosphate</text>
        <dbReference type="Rhea" id="RHEA:19689"/>
        <dbReference type="ChEBI" id="CHEBI:18041"/>
        <dbReference type="ChEBI" id="CHEBI:57642"/>
        <dbReference type="ChEBI" id="CHEBI:58313"/>
        <dbReference type="EC" id="4.1.2.19"/>
    </reaction>
</comment>
<evidence type="ECO:0000256" key="5">
    <source>
        <dbReference type="ARBA" id="ARBA00023308"/>
    </source>
</evidence>
<protein>
    <recommendedName>
        <fullName evidence="6 7">Rhamnulose-1-phosphate aldolase</fullName>
        <ecNumber evidence="6 7">4.1.2.19</ecNumber>
    </recommendedName>
</protein>
<evidence type="ECO:0000313" key="10">
    <source>
        <dbReference type="Proteomes" id="UP001056730"/>
    </source>
</evidence>
<sequence length="274" mass="30835">MKKLDILTAPYVQEVMKTSANLYRLGWDERNGGNISYLLDKDWVTPFLDVAQVIREIPIKFDASKLAGRYFAVTGSGKYFKNIQDFPAENMGIIRISDSGNTVELLWGLENGALPTSELPSHFMSHIARLEVDPENRIIMHNHATHLLAMTFTHELNERAFTRTLWQMCTECLVVFPEGLSIIPWLIPGSNEIGEATASKMKETRLVVWPQHGIYGAGRDMDETFGLIETAEKAAQVYTYVQAQGGVRQTLEDENLQQLADAFGVTPHEGYLDI</sequence>
<dbReference type="GO" id="GO:0019323">
    <property type="term" value="P:pentose catabolic process"/>
    <property type="evidence" value="ECO:0007669"/>
    <property type="project" value="TreeGrafter"/>
</dbReference>
<evidence type="ECO:0000256" key="4">
    <source>
        <dbReference type="ARBA" id="ARBA00023239"/>
    </source>
</evidence>
<comment type="cofactor">
    <cofactor evidence="6">
        <name>Zn(2+)</name>
        <dbReference type="ChEBI" id="CHEBI:29105"/>
    </cofactor>
    <text evidence="6">Binds 1 zinc ion per subunit.</text>
</comment>
<dbReference type="NCBIfam" id="TIGR02624">
    <property type="entry name" value="rhamnu_1P_ald"/>
    <property type="match status" value="1"/>
</dbReference>
<dbReference type="RefSeq" id="WP_017370316.1">
    <property type="nucleotide sequence ID" value="NZ_CP086395.1"/>
</dbReference>
<comment type="subcellular location">
    <subcellularLocation>
        <location evidence="6">Cytoplasm</location>
    </subcellularLocation>
</comment>
<dbReference type="GO" id="GO:0008994">
    <property type="term" value="F:rhamnulose-1-phosphate aldolase activity"/>
    <property type="evidence" value="ECO:0007669"/>
    <property type="project" value="UniProtKB-UniRule"/>
</dbReference>
<dbReference type="Pfam" id="PF00596">
    <property type="entry name" value="Aldolase_II"/>
    <property type="match status" value="1"/>
</dbReference>
<keyword evidence="1 6" id="KW-0963">Cytoplasm</keyword>
<dbReference type="EMBL" id="CP086395">
    <property type="protein sequence ID" value="USJ19789.1"/>
    <property type="molecule type" value="Genomic_DNA"/>
</dbReference>
<dbReference type="NCBIfam" id="NF002963">
    <property type="entry name" value="PRK03634.1"/>
    <property type="match status" value="1"/>
</dbReference>
<evidence type="ECO:0000259" key="8">
    <source>
        <dbReference type="SMART" id="SM01007"/>
    </source>
</evidence>
<dbReference type="InterPro" id="IPR001303">
    <property type="entry name" value="Aldolase_II/adducin_N"/>
</dbReference>
<evidence type="ECO:0000313" key="9">
    <source>
        <dbReference type="EMBL" id="USJ19789.1"/>
    </source>
</evidence>
<organism evidence="9 10">
    <name type="scientific">Lactococcus formosensis</name>
    <dbReference type="NCBI Taxonomy" id="1281486"/>
    <lineage>
        <taxon>Bacteria</taxon>
        <taxon>Bacillati</taxon>
        <taxon>Bacillota</taxon>
        <taxon>Bacilli</taxon>
        <taxon>Lactobacillales</taxon>
        <taxon>Streptococcaceae</taxon>
        <taxon>Lactococcus</taxon>
    </lineage>
</organism>
<comment type="similarity">
    <text evidence="6">Belongs to the aldolase class II family. RhaD subfamily.</text>
</comment>
<evidence type="ECO:0000256" key="1">
    <source>
        <dbReference type="ARBA" id="ARBA00022490"/>
    </source>
</evidence>
<dbReference type="GO" id="GO:0046872">
    <property type="term" value="F:metal ion binding"/>
    <property type="evidence" value="ECO:0007669"/>
    <property type="project" value="UniProtKB-KW"/>
</dbReference>
<dbReference type="InterPro" id="IPR013447">
    <property type="entry name" value="Rhamnulose-1-P_Aldolase"/>
</dbReference>
<dbReference type="AlphaFoldDB" id="A0A9Q8Y1I8"/>
<dbReference type="GO" id="GO:0019301">
    <property type="term" value="P:rhamnose catabolic process"/>
    <property type="evidence" value="ECO:0007669"/>
    <property type="project" value="UniProtKB-UniRule"/>
</dbReference>
<dbReference type="Gene3D" id="3.40.225.10">
    <property type="entry name" value="Class II aldolase/adducin N-terminal domain"/>
    <property type="match status" value="1"/>
</dbReference>
<proteinExistence type="inferred from homology"/>
<dbReference type="InterPro" id="IPR050197">
    <property type="entry name" value="Aldolase_class_II_sugar_metab"/>
</dbReference>
<keyword evidence="5 6" id="KW-0684">Rhamnose metabolism</keyword>
<dbReference type="HAMAP" id="MF_00770">
    <property type="entry name" value="RhaD"/>
    <property type="match status" value="1"/>
</dbReference>